<feature type="transmembrane region" description="Helical" evidence="1">
    <location>
        <begin position="181"/>
        <end position="201"/>
    </location>
</feature>
<keyword evidence="1" id="KW-1133">Transmembrane helix</keyword>
<gene>
    <name evidence="2" type="ORF">SAMN04487964_1283</name>
</gene>
<accession>A0ABY1S4E9</accession>
<feature type="transmembrane region" description="Helical" evidence="1">
    <location>
        <begin position="17"/>
        <end position="37"/>
    </location>
</feature>
<comment type="caution">
    <text evidence="2">The sequence shown here is derived from an EMBL/GenBank/DDBJ whole genome shotgun (WGS) entry which is preliminary data.</text>
</comment>
<keyword evidence="3" id="KW-1185">Reference proteome</keyword>
<keyword evidence="1" id="KW-0472">Membrane</keyword>
<evidence type="ECO:0000313" key="2">
    <source>
        <dbReference type="EMBL" id="SMR78679.1"/>
    </source>
</evidence>
<dbReference type="Proteomes" id="UP001159257">
    <property type="component" value="Unassembled WGS sequence"/>
</dbReference>
<protein>
    <recommendedName>
        <fullName evidence="4">Anti-phage defense ZorAB system ZorA</fullName>
    </recommendedName>
</protein>
<name>A0ABY1S4E9_9GAMM</name>
<dbReference type="NCBIfam" id="NF033914">
    <property type="entry name" value="antiphage_ZorA_1"/>
    <property type="match status" value="1"/>
</dbReference>
<proteinExistence type="predicted"/>
<evidence type="ECO:0000256" key="1">
    <source>
        <dbReference type="SAM" id="Phobius"/>
    </source>
</evidence>
<organism evidence="2 3">
    <name type="scientific">Marinobacterium sediminicola</name>
    <dbReference type="NCBI Taxonomy" id="518898"/>
    <lineage>
        <taxon>Bacteria</taxon>
        <taxon>Pseudomonadati</taxon>
        <taxon>Pseudomonadota</taxon>
        <taxon>Gammaproteobacteria</taxon>
        <taxon>Oceanospirillales</taxon>
        <taxon>Oceanospirillaceae</taxon>
        <taxon>Marinobacterium</taxon>
    </lineage>
</organism>
<evidence type="ECO:0000313" key="3">
    <source>
        <dbReference type="Proteomes" id="UP001159257"/>
    </source>
</evidence>
<dbReference type="Gene3D" id="1.20.5.1230">
    <property type="entry name" value="Apolipoprotein A-I"/>
    <property type="match status" value="1"/>
</dbReference>
<dbReference type="EMBL" id="FXWV01000028">
    <property type="protein sequence ID" value="SMR78679.1"/>
    <property type="molecule type" value="Genomic_DNA"/>
</dbReference>
<keyword evidence="1" id="KW-0812">Transmembrane</keyword>
<sequence>MSIFNDTLISFFHLENIGLFLAFALIGLGVLVILWMFTRYRRIRNALTQFKGIVSESNDTHSFTEGYETYRSKVVEIPGVRHAWMEFEETLIPPLDDIDDPNYRVYRNTKRPSDYFSTTAIHHFQLRPLIQPHTFVGLGLLFTFLGLVAALTETGAAFANANADELQKALKSLLEIAGTKFWASVGGLLTSILVGAAVSGFSASIRKSLHIICDLLEERLLYANHERIAVDQYGHSQRQTRRLEEMSTEITVALGNRISDAISELPPMLSSSLGETMQPITEELTKVTDKLGNENLSAIEKMTDSFANKITGSSGEAMNSVTIQLEALVKTLESTASQLSGGGNNLTTGLEQAIAGINSTMMEVAKQLKETTSQAGDQFKTDAGEASSGLKEVISEMRAQQQASVEQMHAMTQALNDMSTKVSRSVEELIERSGTELSESIKGSVKGTSETVENALRSLGDVIEGRVTTATKTAQNSFTSSFASLQQQLNDTSEGLTTSINGWRTHLNEISTRFETISGQLAQQVGAISNVNEQIGRSGLNFQQSARAVQEASAPLTQASRQLDQSMTQMSGLIESTLNETRTASAAMEEHIKIMAGSVAALQSAWERNGQHLTNVDTELENAFRQVSKHLSDSLSQLSSFASELDTNLSESVGKLSGFVLEVSELVEELSESQRPRH</sequence>
<feature type="transmembrane region" description="Helical" evidence="1">
    <location>
        <begin position="135"/>
        <end position="161"/>
    </location>
</feature>
<dbReference type="SUPFAM" id="SSF58113">
    <property type="entry name" value="Apolipoprotein A-I"/>
    <property type="match status" value="1"/>
</dbReference>
<dbReference type="RefSeq" id="WP_239042308.1">
    <property type="nucleotide sequence ID" value="NZ_BAAAEY010000021.1"/>
</dbReference>
<reference evidence="2 3" key="1">
    <citation type="submission" date="2017-05" db="EMBL/GenBank/DDBJ databases">
        <authorList>
            <person name="Varghese N."/>
            <person name="Submissions S."/>
        </authorList>
    </citation>
    <scope>NUCLEOTIDE SEQUENCE [LARGE SCALE GENOMIC DNA]</scope>
    <source>
        <strain evidence="2 3">CGMCC 1.7287</strain>
    </source>
</reference>
<evidence type="ECO:0008006" key="4">
    <source>
        <dbReference type="Google" id="ProtNLM"/>
    </source>
</evidence>